<dbReference type="RefSeq" id="WP_123771455.1">
    <property type="nucleotide sequence ID" value="NZ_RKQN01000008.1"/>
</dbReference>
<dbReference type="Proteomes" id="UP000269708">
    <property type="component" value="Unassembled WGS sequence"/>
</dbReference>
<dbReference type="OrthoDB" id="7067196at2"/>
<feature type="transmembrane region" description="Helical" evidence="1">
    <location>
        <begin position="55"/>
        <end position="72"/>
    </location>
</feature>
<evidence type="ECO:0000256" key="1">
    <source>
        <dbReference type="SAM" id="Phobius"/>
    </source>
</evidence>
<keyword evidence="1" id="KW-0472">Membrane</keyword>
<feature type="transmembrane region" description="Helical" evidence="1">
    <location>
        <begin position="78"/>
        <end position="99"/>
    </location>
</feature>
<comment type="caution">
    <text evidence="2">The sequence shown here is derived from an EMBL/GenBank/DDBJ whole genome shotgun (WGS) entry which is preliminary data.</text>
</comment>
<accession>A0A3N4V4H6</accession>
<keyword evidence="1" id="KW-1133">Transmembrane helix</keyword>
<dbReference type="EMBL" id="RKQN01000008">
    <property type="protein sequence ID" value="RPE74619.1"/>
    <property type="molecule type" value="Genomic_DNA"/>
</dbReference>
<evidence type="ECO:0000313" key="2">
    <source>
        <dbReference type="EMBL" id="RPE74619.1"/>
    </source>
</evidence>
<gene>
    <name evidence="2" type="ORF">EDC50_3148</name>
</gene>
<dbReference type="InterPro" id="IPR032637">
    <property type="entry name" value="Phage_holin-like"/>
</dbReference>
<keyword evidence="3" id="KW-1185">Reference proteome</keyword>
<protein>
    <submittedName>
        <fullName evidence="2">Putative phage holin</fullName>
    </submittedName>
</protein>
<dbReference type="Pfam" id="PF16931">
    <property type="entry name" value="Phage_holin_8"/>
    <property type="match status" value="1"/>
</dbReference>
<sequence length="118" mass="11814">MAEPTSLSSAVPVAAGVGLAALLPGIDGNALIGAFAGATLFVVSAKSLPLWQRAVYLVVSVVAGYLAAPDIVRSLPVFSTGVAAFVASAVGITVTLALIEKSRSLDLGWLRRGGPPNA</sequence>
<evidence type="ECO:0000313" key="3">
    <source>
        <dbReference type="Proteomes" id="UP000269708"/>
    </source>
</evidence>
<feature type="transmembrane region" description="Helical" evidence="1">
    <location>
        <begin position="30"/>
        <end position="48"/>
    </location>
</feature>
<organism evidence="2 3">
    <name type="scientific">Vulcaniibacterium tengchongense</name>
    <dbReference type="NCBI Taxonomy" id="1273429"/>
    <lineage>
        <taxon>Bacteria</taxon>
        <taxon>Pseudomonadati</taxon>
        <taxon>Pseudomonadota</taxon>
        <taxon>Gammaproteobacteria</taxon>
        <taxon>Lysobacterales</taxon>
        <taxon>Lysobacteraceae</taxon>
        <taxon>Vulcaniibacterium</taxon>
    </lineage>
</organism>
<reference evidence="2 3" key="1">
    <citation type="submission" date="2018-11" db="EMBL/GenBank/DDBJ databases">
        <title>Genomic Encyclopedia of Type Strains, Phase IV (KMG-IV): sequencing the most valuable type-strain genomes for metagenomic binning, comparative biology and taxonomic classification.</title>
        <authorList>
            <person name="Goeker M."/>
        </authorList>
    </citation>
    <scope>NUCLEOTIDE SEQUENCE [LARGE SCALE GENOMIC DNA]</scope>
    <source>
        <strain evidence="2 3">DSM 25623</strain>
    </source>
</reference>
<dbReference type="AlphaFoldDB" id="A0A3N4V4H6"/>
<keyword evidence="1" id="KW-0812">Transmembrane</keyword>
<proteinExistence type="predicted"/>
<name>A0A3N4V4H6_9GAMM</name>